<dbReference type="EMBL" id="LT963395">
    <property type="protein sequence ID" value="SOS15625.1"/>
    <property type="molecule type" value="Genomic_DNA"/>
</dbReference>
<evidence type="ECO:0000313" key="1">
    <source>
        <dbReference type="EMBL" id="SOS15625.1"/>
    </source>
</evidence>
<evidence type="ECO:0000313" key="2">
    <source>
        <dbReference type="Proteomes" id="UP000239025"/>
    </source>
</evidence>
<keyword evidence="2" id="KW-1185">Reference proteome</keyword>
<dbReference type="AlphaFoldDB" id="A0A193SIN7"/>
<name>A0A193SIN7_9PSED</name>
<reference evidence="2" key="1">
    <citation type="submission" date="2017-11" db="EMBL/GenBank/DDBJ databases">
        <authorList>
            <person name="Blom J."/>
        </authorList>
    </citation>
    <scope>NUCLEOTIDE SEQUENCE [LARGE SCALE GENOMIC DNA]</scope>
</reference>
<dbReference type="RefSeq" id="WP_157893888.1">
    <property type="nucleotide sequence ID" value="NZ_LT222319.1"/>
</dbReference>
<sequence length="285" mass="31632">MEELVYTSICQNNGLIIFDALGEGEMQTGRRLYEDLLDHSAAIGRAGYCSFHKIKSKQMLIAALRLVHAECRSGVLSPVLHFECHGDPAKGIFLHASKEYVGWEELVQEIAAINQATRNNTAVVLAVCHGFEVSRFVSIMAPCPFNYLIAAPDEVRAGYLRDVIPGFYKSVVQSGDLQAGLALLAPPLTLFHCGEWFYRTLATFMVNSFNAAGRAEVVEQIVTNQVAKAGYSNREMIRAARAKAKAYVRSPHGFYNHASSIFFHGKLPIPYGDFRAFVEGKRHCR</sequence>
<proteinExistence type="predicted"/>
<organism evidence="1 2">
    <name type="scientific">Pseudomonas cerasi</name>
    <dbReference type="NCBI Taxonomy" id="1583341"/>
    <lineage>
        <taxon>Bacteria</taxon>
        <taxon>Pseudomonadati</taxon>
        <taxon>Pseudomonadota</taxon>
        <taxon>Gammaproteobacteria</taxon>
        <taxon>Pseudomonadales</taxon>
        <taxon>Pseudomonadaceae</taxon>
        <taxon>Pseudomonas</taxon>
    </lineage>
</organism>
<accession>A0A193SIN7</accession>
<gene>
    <name evidence="1" type="ORF">PL963_00765</name>
</gene>
<dbReference type="Proteomes" id="UP000239025">
    <property type="component" value="Chromosome 1"/>
</dbReference>
<protein>
    <submittedName>
        <fullName evidence="1">Uncharacterized protein</fullName>
    </submittedName>
</protein>